<gene>
    <name evidence="2" type="ORF">KIL84_006979</name>
</gene>
<reference evidence="2" key="1">
    <citation type="submission" date="2021-09" db="EMBL/GenBank/DDBJ databases">
        <title>The genome of Mauremys mutica provides insights into the evolution of semi-aquatic lifestyle.</title>
        <authorList>
            <person name="Gong S."/>
            <person name="Gao Y."/>
        </authorList>
    </citation>
    <scope>NUCLEOTIDE SEQUENCE</scope>
    <source>
        <strain evidence="2">MM-2020</strain>
        <tissue evidence="2">Muscle</tissue>
    </source>
</reference>
<dbReference type="Pfam" id="PF02758">
    <property type="entry name" value="PYRIN"/>
    <property type="match status" value="1"/>
</dbReference>
<keyword evidence="3" id="KW-1185">Reference proteome</keyword>
<comment type="caution">
    <text evidence="2">The sequence shown here is derived from an EMBL/GenBank/DDBJ whole genome shotgun (WGS) entry which is preliminary data.</text>
</comment>
<sequence>MPKTLKDALQEVLDELGKEDFERFKAKLNNLPEVPQGCNRIPKGKLEEANRLAVCDLIVNYYTTAGALPVAMGVLRGINQNELAIKLQTLVYN</sequence>
<evidence type="ECO:0000259" key="1">
    <source>
        <dbReference type="PROSITE" id="PS50824"/>
    </source>
</evidence>
<dbReference type="Proteomes" id="UP000827986">
    <property type="component" value="Unassembled WGS sequence"/>
</dbReference>
<proteinExistence type="predicted"/>
<dbReference type="InterPro" id="IPR011029">
    <property type="entry name" value="DEATH-like_dom_sf"/>
</dbReference>
<protein>
    <recommendedName>
        <fullName evidence="1">Pyrin domain-containing protein</fullName>
    </recommendedName>
</protein>
<evidence type="ECO:0000313" key="2">
    <source>
        <dbReference type="EMBL" id="KAH1171361.1"/>
    </source>
</evidence>
<dbReference type="Gene3D" id="1.10.533.10">
    <property type="entry name" value="Death Domain, Fas"/>
    <property type="match status" value="1"/>
</dbReference>
<feature type="domain" description="Pyrin" evidence="1">
    <location>
        <begin position="1"/>
        <end position="93"/>
    </location>
</feature>
<dbReference type="InterPro" id="IPR004020">
    <property type="entry name" value="DAPIN"/>
</dbReference>
<name>A0A9D4AWK1_9SAUR</name>
<evidence type="ECO:0000313" key="3">
    <source>
        <dbReference type="Proteomes" id="UP000827986"/>
    </source>
</evidence>
<dbReference type="PROSITE" id="PS50824">
    <property type="entry name" value="DAPIN"/>
    <property type="match status" value="1"/>
</dbReference>
<dbReference type="SMART" id="SM01289">
    <property type="entry name" value="PYRIN"/>
    <property type="match status" value="1"/>
</dbReference>
<dbReference type="AlphaFoldDB" id="A0A9D4AWK1"/>
<dbReference type="EMBL" id="JAHDVG010000483">
    <property type="protein sequence ID" value="KAH1171361.1"/>
    <property type="molecule type" value="Genomic_DNA"/>
</dbReference>
<dbReference type="SUPFAM" id="SSF47986">
    <property type="entry name" value="DEATH domain"/>
    <property type="match status" value="1"/>
</dbReference>
<accession>A0A9D4AWK1</accession>
<organism evidence="2 3">
    <name type="scientific">Mauremys mutica</name>
    <name type="common">yellowpond turtle</name>
    <dbReference type="NCBI Taxonomy" id="74926"/>
    <lineage>
        <taxon>Eukaryota</taxon>
        <taxon>Metazoa</taxon>
        <taxon>Chordata</taxon>
        <taxon>Craniata</taxon>
        <taxon>Vertebrata</taxon>
        <taxon>Euteleostomi</taxon>
        <taxon>Archelosauria</taxon>
        <taxon>Testudinata</taxon>
        <taxon>Testudines</taxon>
        <taxon>Cryptodira</taxon>
        <taxon>Durocryptodira</taxon>
        <taxon>Testudinoidea</taxon>
        <taxon>Geoemydidae</taxon>
        <taxon>Geoemydinae</taxon>
        <taxon>Mauremys</taxon>
    </lineage>
</organism>
<dbReference type="CDD" id="cd08321">
    <property type="entry name" value="Pyrin_ASC-like"/>
    <property type="match status" value="1"/>
</dbReference>